<feature type="binding site" evidence="8">
    <location>
        <begin position="390"/>
        <end position="394"/>
    </location>
    <ligand>
        <name>GTP</name>
        <dbReference type="ChEBI" id="CHEBI:37565"/>
    </ligand>
</feature>
<organism evidence="11 12">
    <name type="scientific">Brassica cretica</name>
    <name type="common">Mustard</name>
    <dbReference type="NCBI Taxonomy" id="69181"/>
    <lineage>
        <taxon>Eukaryota</taxon>
        <taxon>Viridiplantae</taxon>
        <taxon>Streptophyta</taxon>
        <taxon>Embryophyta</taxon>
        <taxon>Tracheophyta</taxon>
        <taxon>Spermatophyta</taxon>
        <taxon>Magnoliopsida</taxon>
        <taxon>eudicotyledons</taxon>
        <taxon>Gunneridae</taxon>
        <taxon>Pentapetalae</taxon>
        <taxon>rosids</taxon>
        <taxon>malvids</taxon>
        <taxon>Brassicales</taxon>
        <taxon>Brassicaceae</taxon>
        <taxon>Brassiceae</taxon>
        <taxon>Brassica</taxon>
    </lineage>
</organism>
<proteinExistence type="inferred from homology"/>
<feature type="binding site" evidence="8">
    <location>
        <position position="527"/>
    </location>
    <ligand>
        <name>GTP</name>
        <dbReference type="ChEBI" id="CHEBI:37565"/>
    </ligand>
</feature>
<keyword evidence="6 10" id="KW-0807">Transducer</keyword>
<dbReference type="GO" id="GO:0046872">
    <property type="term" value="F:metal ion binding"/>
    <property type="evidence" value="ECO:0007669"/>
    <property type="project" value="UniProtKB-UniRule"/>
</dbReference>
<evidence type="ECO:0000256" key="9">
    <source>
        <dbReference type="PIRSR" id="PIRSR602976-2"/>
    </source>
</evidence>
<comment type="subunit">
    <text evidence="10">G proteins are composed of 3 units; alpha, beta and gamma. The alpha chain contains the guanine nucleotide binding site.</text>
</comment>
<keyword evidence="1 9" id="KW-0479">Metal-binding</keyword>
<dbReference type="SUPFAM" id="SSF51735">
    <property type="entry name" value="NAD(P)-binding Rossmann-fold domains"/>
    <property type="match status" value="1"/>
</dbReference>
<evidence type="ECO:0000313" key="11">
    <source>
        <dbReference type="EMBL" id="KAF2617533.1"/>
    </source>
</evidence>
<evidence type="ECO:0000256" key="10">
    <source>
        <dbReference type="RuleBase" id="RU368109"/>
    </source>
</evidence>
<dbReference type="SMART" id="SM00275">
    <property type="entry name" value="G_alpha"/>
    <property type="match status" value="1"/>
</dbReference>
<keyword evidence="7 10" id="KW-0449">Lipoprotein</keyword>
<comment type="function">
    <text evidence="10">Guanine nucleotide-binding proteins (G proteins) are involved as modulators or transducers in various transmembrane signaling systems.</text>
</comment>
<dbReference type="InterPro" id="IPR002976">
    <property type="entry name" value="Plant_Gprotein_alpha"/>
</dbReference>
<keyword evidence="5 10" id="KW-0564">Palmitate</keyword>
<dbReference type="AlphaFoldDB" id="A0A8S9MKI9"/>
<protein>
    <recommendedName>
        <fullName evidence="10">Guanine nucleotide-binding protein alpha subunit</fullName>
        <shortName evidence="10">GP-alpha</shortName>
    </recommendedName>
</protein>
<keyword evidence="10" id="KW-1003">Cell membrane</keyword>
<comment type="caution">
    <text evidence="11">The sequence shown here is derived from an EMBL/GenBank/DDBJ whole genome shotgun (WGS) entry which is preliminary data.</text>
</comment>
<reference evidence="11" key="1">
    <citation type="submission" date="2019-12" db="EMBL/GenBank/DDBJ databases">
        <title>Genome sequencing and annotation of Brassica cretica.</title>
        <authorList>
            <person name="Studholme D.J."/>
            <person name="Sarris P.F."/>
        </authorList>
    </citation>
    <scope>NUCLEOTIDE SEQUENCE</scope>
    <source>
        <strain evidence="11">PFS-001/15</strain>
        <tissue evidence="11">Leaf</tissue>
    </source>
</reference>
<dbReference type="GO" id="GO:0007188">
    <property type="term" value="P:adenylate cyclase-modulating G protein-coupled receptor signaling pathway"/>
    <property type="evidence" value="ECO:0007669"/>
    <property type="project" value="UniProtKB-UniRule"/>
</dbReference>
<dbReference type="Pfam" id="PF00503">
    <property type="entry name" value="G-alpha"/>
    <property type="match status" value="1"/>
</dbReference>
<dbReference type="Proteomes" id="UP000712281">
    <property type="component" value="Unassembled WGS sequence"/>
</dbReference>
<dbReference type="InterPro" id="IPR001019">
    <property type="entry name" value="Gprotein_alpha_su"/>
</dbReference>
<keyword evidence="10" id="KW-0472">Membrane</keyword>
<dbReference type="GO" id="GO:0001664">
    <property type="term" value="F:G protein-coupled receptor binding"/>
    <property type="evidence" value="ECO:0007669"/>
    <property type="project" value="UniProtKB-UniRule"/>
</dbReference>
<accession>A0A8S9MKI9</accession>
<comment type="similarity">
    <text evidence="10">Belongs to the G-alpha family.</text>
</comment>
<evidence type="ECO:0000256" key="7">
    <source>
        <dbReference type="ARBA" id="ARBA00023288"/>
    </source>
</evidence>
<evidence type="ECO:0000256" key="8">
    <source>
        <dbReference type="PIRSR" id="PIRSR601019-1"/>
    </source>
</evidence>
<dbReference type="InterPro" id="IPR027417">
    <property type="entry name" value="P-loop_NTPase"/>
</dbReference>
<dbReference type="GO" id="GO:0031683">
    <property type="term" value="F:G-protein beta/gamma-subunit complex binding"/>
    <property type="evidence" value="ECO:0007669"/>
    <property type="project" value="UniProtKB-UniRule"/>
</dbReference>
<evidence type="ECO:0000256" key="6">
    <source>
        <dbReference type="ARBA" id="ARBA00023224"/>
    </source>
</evidence>
<dbReference type="GO" id="GO:0005737">
    <property type="term" value="C:cytoplasm"/>
    <property type="evidence" value="ECO:0007669"/>
    <property type="project" value="TreeGrafter"/>
</dbReference>
<dbReference type="PANTHER" id="PTHR10218:SF302">
    <property type="entry name" value="GUANINE NUCLEOTIDE-BINDING PROTEIN ALPHA-5 SUBUNIT"/>
    <property type="match status" value="1"/>
</dbReference>
<name>A0A8S9MKI9_BRACR</name>
<dbReference type="GO" id="GO:0005834">
    <property type="term" value="C:heterotrimeric G-protein complex"/>
    <property type="evidence" value="ECO:0007669"/>
    <property type="project" value="UniProtKB-UniRule"/>
</dbReference>
<dbReference type="GO" id="GO:0005525">
    <property type="term" value="F:GTP binding"/>
    <property type="evidence" value="ECO:0007669"/>
    <property type="project" value="UniProtKB-UniRule"/>
</dbReference>
<dbReference type="SUPFAM" id="SSF54001">
    <property type="entry name" value="Cysteine proteinases"/>
    <property type="match status" value="1"/>
</dbReference>
<dbReference type="EMBL" id="QGKW02000007">
    <property type="protein sequence ID" value="KAF2617533.1"/>
    <property type="molecule type" value="Genomic_DNA"/>
</dbReference>
<dbReference type="PRINTS" id="PR01242">
    <property type="entry name" value="GPROTEINAPLT"/>
</dbReference>
<evidence type="ECO:0000256" key="4">
    <source>
        <dbReference type="ARBA" id="ARBA00023134"/>
    </source>
</evidence>
<evidence type="ECO:0000256" key="2">
    <source>
        <dbReference type="ARBA" id="ARBA00022741"/>
    </source>
</evidence>
<dbReference type="PROSITE" id="PS51882">
    <property type="entry name" value="G_ALPHA"/>
    <property type="match status" value="1"/>
</dbReference>
<dbReference type="Gene3D" id="3.40.50.300">
    <property type="entry name" value="P-loop containing nucleotide triphosphate hydrolases"/>
    <property type="match status" value="1"/>
</dbReference>
<dbReference type="InterPro" id="IPR036291">
    <property type="entry name" value="NAD(P)-bd_dom_sf"/>
</dbReference>
<evidence type="ECO:0000256" key="3">
    <source>
        <dbReference type="ARBA" id="ARBA00022842"/>
    </source>
</evidence>
<comment type="domain">
    <text evidence="10">The helical domain is required for self-activation.</text>
</comment>
<keyword evidence="2 8" id="KW-0547">Nucleotide-binding</keyword>
<comment type="subcellular location">
    <subcellularLocation>
        <location evidence="10">Cell membrane</location>
    </subcellularLocation>
</comment>
<dbReference type="Gene3D" id="3.40.50.720">
    <property type="entry name" value="NAD(P)-binding Rossmann-like Domain"/>
    <property type="match status" value="1"/>
</dbReference>
<dbReference type="SUPFAM" id="SSF52540">
    <property type="entry name" value="P-loop containing nucleoside triphosphate hydrolases"/>
    <property type="match status" value="1"/>
</dbReference>
<gene>
    <name evidence="11" type="ORF">F2Q68_00041965</name>
</gene>
<dbReference type="InterPro" id="IPR038765">
    <property type="entry name" value="Papain-like_cys_pep_sf"/>
</dbReference>
<feature type="binding site" evidence="9">
    <location>
        <position position="364"/>
    </location>
    <ligand>
        <name>Mg(2+)</name>
        <dbReference type="ChEBI" id="CHEBI:18420"/>
    </ligand>
</feature>
<evidence type="ECO:0000256" key="5">
    <source>
        <dbReference type="ARBA" id="ARBA00023139"/>
    </source>
</evidence>
<sequence length="544" mass="61736">MVGGVWSEDMSLQLEATTLFRKLLSIVKAYFITNMEPIKFWEFMSQLLEGLGYERPSIKIPAFVMMPIAYVVELIYKLLGPYGMKVPQLTPSRVRLLSCSRTFDCTKAKDRLGYAPVVPLQEGIRRTIDSFSHLTAGSQSKREGLSKASRILGGGKVPGFIGLSAPSGLLSEKANLLEEGEEEEQHPVLSLVSNLPVDPQRPICQIDASWIDNSTGLGLKNLGNTYFLNSVSQFLTYTKCLDAYFLDVGNVKRFHVTGFFALCAIQRHVRTAPQAPGRTAAPSLKLMRRMRGATSHVIVKKAEMMKATFPDVKEQETSAVDYTAGDMIFFYCDSPCLQGSICRGCSVCESSHNWCRGDTVQVFTTGLNLDLRCSPVGENKKSGEVYRLFDVGGQRNERRKWIHLFEGVTAVIFCAAISEYDQTLFEDEQKNRMMETKELFDWVLKQPCFEKTSIMLFLNKFDIFEKKVLDVPLNVCEWFRDYQPVSSGKQEIEHAYEFVKKKFEELYYQNTAPDRVDRVFKIYRTTALDQKLCFIECSSDRNTD</sequence>
<dbReference type="PRINTS" id="PR00318">
    <property type="entry name" value="GPROTEINA"/>
</dbReference>
<dbReference type="FunFam" id="3.40.50.300:FF:000733">
    <property type="entry name" value="Guanine nucleotide-binding protein alpha-1 subunit"/>
    <property type="match status" value="1"/>
</dbReference>
<keyword evidence="10" id="KW-0519">Myristate</keyword>
<keyword evidence="3 9" id="KW-0460">Magnesium</keyword>
<dbReference type="PANTHER" id="PTHR10218">
    <property type="entry name" value="GTP-BINDING PROTEIN ALPHA SUBUNIT"/>
    <property type="match status" value="1"/>
</dbReference>
<dbReference type="GO" id="GO:0003924">
    <property type="term" value="F:GTPase activity"/>
    <property type="evidence" value="ECO:0007669"/>
    <property type="project" value="InterPro"/>
</dbReference>
<evidence type="ECO:0000256" key="1">
    <source>
        <dbReference type="ARBA" id="ARBA00022723"/>
    </source>
</evidence>
<dbReference type="Gene3D" id="3.90.70.10">
    <property type="entry name" value="Cysteine proteinases"/>
    <property type="match status" value="1"/>
</dbReference>
<feature type="binding site" evidence="8">
    <location>
        <begin position="459"/>
        <end position="462"/>
    </location>
    <ligand>
        <name>GTP</name>
        <dbReference type="ChEBI" id="CHEBI:37565"/>
    </ligand>
</feature>
<evidence type="ECO:0000313" key="12">
    <source>
        <dbReference type="Proteomes" id="UP000712281"/>
    </source>
</evidence>
<keyword evidence="4 8" id="KW-0342">GTP-binding</keyword>